<protein>
    <recommendedName>
        <fullName evidence="5">EamA domain-containing protein</fullName>
    </recommendedName>
</protein>
<evidence type="ECO:0000313" key="4">
    <source>
        <dbReference type="Proteomes" id="UP001165041"/>
    </source>
</evidence>
<keyword evidence="1" id="KW-0812">Transmembrane</keyword>
<dbReference type="NCBIfam" id="NF038012">
    <property type="entry name" value="DMT_1"/>
    <property type="match status" value="1"/>
</dbReference>
<dbReference type="SUPFAM" id="SSF103481">
    <property type="entry name" value="Multidrug resistance efflux transporter EmrE"/>
    <property type="match status" value="1"/>
</dbReference>
<keyword evidence="1" id="KW-1133">Transmembrane helix</keyword>
<organism evidence="3 4">
    <name type="scientific">Kitasatospora phosalacinea</name>
    <dbReference type="NCBI Taxonomy" id="2065"/>
    <lineage>
        <taxon>Bacteria</taxon>
        <taxon>Bacillati</taxon>
        <taxon>Actinomycetota</taxon>
        <taxon>Actinomycetes</taxon>
        <taxon>Kitasatosporales</taxon>
        <taxon>Streptomycetaceae</taxon>
        <taxon>Kitasatospora</taxon>
    </lineage>
</organism>
<keyword evidence="2" id="KW-0732">Signal</keyword>
<evidence type="ECO:0000256" key="1">
    <source>
        <dbReference type="SAM" id="Phobius"/>
    </source>
</evidence>
<accession>A0A9W6V7M3</accession>
<evidence type="ECO:0008006" key="5">
    <source>
        <dbReference type="Google" id="ProtNLM"/>
    </source>
</evidence>
<proteinExistence type="predicted"/>
<feature type="transmembrane region" description="Helical" evidence="1">
    <location>
        <begin position="194"/>
        <end position="213"/>
    </location>
</feature>
<dbReference type="EMBL" id="BSSA01000059">
    <property type="protein sequence ID" value="GLW75395.1"/>
    <property type="molecule type" value="Genomic_DNA"/>
</dbReference>
<dbReference type="PANTHER" id="PTHR40761:SF1">
    <property type="entry name" value="CONSERVED INTEGRAL MEMBRANE ALANINE VALINE AND LEUCINE RICH PROTEIN-RELATED"/>
    <property type="match status" value="1"/>
</dbReference>
<feature type="transmembrane region" description="Helical" evidence="1">
    <location>
        <begin position="131"/>
        <end position="149"/>
    </location>
</feature>
<feature type="transmembrane region" description="Helical" evidence="1">
    <location>
        <begin position="48"/>
        <end position="66"/>
    </location>
</feature>
<evidence type="ECO:0000313" key="3">
    <source>
        <dbReference type="EMBL" id="GLW75395.1"/>
    </source>
</evidence>
<dbReference type="AlphaFoldDB" id="A0A9W6V7M3"/>
<dbReference type="InterPro" id="IPR037185">
    <property type="entry name" value="EmrE-like"/>
</dbReference>
<evidence type="ECO:0000256" key="2">
    <source>
        <dbReference type="SAM" id="SignalP"/>
    </source>
</evidence>
<feature type="transmembrane region" description="Helical" evidence="1">
    <location>
        <begin position="256"/>
        <end position="274"/>
    </location>
</feature>
<dbReference type="RefSeq" id="WP_285740920.1">
    <property type="nucleotide sequence ID" value="NZ_BSSA01000059.1"/>
</dbReference>
<dbReference type="Proteomes" id="UP001165041">
    <property type="component" value="Unassembled WGS sequence"/>
</dbReference>
<name>A0A9W6V7M3_9ACTN</name>
<gene>
    <name evidence="3" type="ORF">Kpho02_76920</name>
</gene>
<dbReference type="PANTHER" id="PTHR40761">
    <property type="entry name" value="CONSERVED INTEGRAL MEMBRANE ALANINE VALINE AND LEUCINE RICH PROTEIN-RELATED"/>
    <property type="match status" value="1"/>
</dbReference>
<sequence length="283" mass="29326">MAVFLLALGAACCLGAGFVLQQHAAQRAPSGDLLRWRLLLDLMRMPDWLLGIAFMIGGQVLSALALSQGEVALVEPLLATNLVWAMLLARRITGTRLGRPGWIGVALIALGVTAFIAAGQPRGGGPAAGPLRYWLVFGIVSGLALLLVTVARRLPLFEEATLLALAAGLLYGLQDALTRTTFDRIDRDGAAAALVSWPPYTVVGLGVIGLLLVQSAFEAAPLRMSLPALTAAQPLAGIACAVGFLGDRLRVTPGALAWQSAGLAAIVVGVVVLGRHPALPGAR</sequence>
<feature type="signal peptide" evidence="2">
    <location>
        <begin position="1"/>
        <end position="24"/>
    </location>
</feature>
<feature type="transmembrane region" description="Helical" evidence="1">
    <location>
        <begin position="100"/>
        <end position="119"/>
    </location>
</feature>
<keyword evidence="1" id="KW-0472">Membrane</keyword>
<feature type="transmembrane region" description="Helical" evidence="1">
    <location>
        <begin position="225"/>
        <end position="244"/>
    </location>
</feature>
<comment type="caution">
    <text evidence="3">The sequence shown here is derived from an EMBL/GenBank/DDBJ whole genome shotgun (WGS) entry which is preliminary data.</text>
</comment>
<feature type="chain" id="PRO_5040778941" description="EamA domain-containing protein" evidence="2">
    <location>
        <begin position="25"/>
        <end position="283"/>
    </location>
</feature>
<reference evidence="3" key="1">
    <citation type="submission" date="2023-02" db="EMBL/GenBank/DDBJ databases">
        <title>Kitasatospora phosalacinea NBRC 14627.</title>
        <authorList>
            <person name="Ichikawa N."/>
            <person name="Sato H."/>
            <person name="Tonouchi N."/>
        </authorList>
    </citation>
    <scope>NUCLEOTIDE SEQUENCE</scope>
    <source>
        <strain evidence="3">NBRC 14627</strain>
    </source>
</reference>
<feature type="transmembrane region" description="Helical" evidence="1">
    <location>
        <begin position="156"/>
        <end position="174"/>
    </location>
</feature>